<reference evidence="5 6" key="1">
    <citation type="journal article" date="2004" name="Nature">
        <title>Genome sequence of the ultrasmall unicellular red alga Cyanidioschyzon merolae 10D.</title>
        <authorList>
            <person name="Matsuzaki M."/>
            <person name="Misumi O."/>
            <person name="Shin-i T."/>
            <person name="Maruyama S."/>
            <person name="Takahara M."/>
            <person name="Miyagishima S."/>
            <person name="Mori T."/>
            <person name="Nishida K."/>
            <person name="Yagisawa F."/>
            <person name="Nishida K."/>
            <person name="Yoshida Y."/>
            <person name="Nishimura Y."/>
            <person name="Nakao S."/>
            <person name="Kobayashi T."/>
            <person name="Momoyama Y."/>
            <person name="Higashiyama T."/>
            <person name="Minoda A."/>
            <person name="Sano M."/>
            <person name="Nomoto H."/>
            <person name="Oishi K."/>
            <person name="Hayashi H."/>
            <person name="Ohta F."/>
            <person name="Nishizaka S."/>
            <person name="Haga S."/>
            <person name="Miura S."/>
            <person name="Morishita T."/>
            <person name="Kabeya Y."/>
            <person name="Terasawa K."/>
            <person name="Suzuki Y."/>
            <person name="Ishii Y."/>
            <person name="Asakawa S."/>
            <person name="Takano H."/>
            <person name="Ohta N."/>
            <person name="Kuroiwa H."/>
            <person name="Tanaka K."/>
            <person name="Shimizu N."/>
            <person name="Sugano S."/>
            <person name="Sato N."/>
            <person name="Nozaki H."/>
            <person name="Ogasawara N."/>
            <person name="Kohara Y."/>
            <person name="Kuroiwa T."/>
        </authorList>
    </citation>
    <scope>NUCLEOTIDE SEQUENCE [LARGE SCALE GENOMIC DNA]</scope>
    <source>
        <strain evidence="5 6">10D</strain>
    </source>
</reference>
<dbReference type="AlphaFoldDB" id="M1UX94"/>
<accession>M1UX94</accession>
<reference evidence="5 6" key="2">
    <citation type="journal article" date="2007" name="BMC Biol.">
        <title>A 100%-complete sequence reveals unusually simple genomic features in the hot-spring red alga Cyanidioschyzon merolae.</title>
        <authorList>
            <person name="Nozaki H."/>
            <person name="Takano H."/>
            <person name="Misumi O."/>
            <person name="Terasawa K."/>
            <person name="Matsuzaki M."/>
            <person name="Maruyama S."/>
            <person name="Nishida K."/>
            <person name="Yagisawa F."/>
            <person name="Yoshida Y."/>
            <person name="Fujiwara T."/>
            <person name="Takio S."/>
            <person name="Tamura K."/>
            <person name="Chung S.J."/>
            <person name="Nakamura S."/>
            <person name="Kuroiwa H."/>
            <person name="Tanaka K."/>
            <person name="Sato N."/>
            <person name="Kuroiwa T."/>
        </authorList>
    </citation>
    <scope>NUCLEOTIDE SEQUENCE [LARGE SCALE GENOMIC DNA]</scope>
    <source>
        <strain evidence="5 6">10D</strain>
    </source>
</reference>
<organism evidence="5 6">
    <name type="scientific">Cyanidioschyzon merolae (strain NIES-3377 / 10D)</name>
    <name type="common">Unicellular red alga</name>
    <dbReference type="NCBI Taxonomy" id="280699"/>
    <lineage>
        <taxon>Eukaryota</taxon>
        <taxon>Rhodophyta</taxon>
        <taxon>Bangiophyceae</taxon>
        <taxon>Cyanidiales</taxon>
        <taxon>Cyanidiaceae</taxon>
        <taxon>Cyanidioschyzon</taxon>
    </lineage>
</organism>
<feature type="repeat" description="TPR" evidence="3">
    <location>
        <begin position="91"/>
        <end position="124"/>
    </location>
</feature>
<dbReference type="GeneID" id="16997967"/>
<feature type="region of interest" description="Disordered" evidence="4">
    <location>
        <begin position="1"/>
        <end position="21"/>
    </location>
</feature>
<dbReference type="Pfam" id="PF12569">
    <property type="entry name" value="NatA_aux_su"/>
    <property type="match status" value="1"/>
</dbReference>
<dbReference type="OMA" id="MEMRADY"/>
<dbReference type="GO" id="GO:0005737">
    <property type="term" value="C:cytoplasm"/>
    <property type="evidence" value="ECO:0007669"/>
    <property type="project" value="UniProtKB-ARBA"/>
</dbReference>
<evidence type="ECO:0000313" key="6">
    <source>
        <dbReference type="Proteomes" id="UP000007014"/>
    </source>
</evidence>
<gene>
    <name evidence="5" type="ORF">CYME_CMT018C</name>
</gene>
<dbReference type="PANTHER" id="PTHR22767:SF2">
    <property type="entry name" value="N(ALPHA)-ACETYLTRANSFERASE 15_16, ISOFORM A"/>
    <property type="match status" value="1"/>
</dbReference>
<dbReference type="Proteomes" id="UP000007014">
    <property type="component" value="Chromosome 20"/>
</dbReference>
<sequence>MAPVSAAGAGSAQGRKPSLPTKEQSLFKQMFRLYEIKQYKKANKIADQILRAVPDHGETLAMKGLILRALDQRDEAYELARRGLRQDIRSQVAWHILGLLHRHDREYKEAAKAYQQALRLDPNNAQLLRELSPLQAHIRDFEGLLRTREQMLQQRPTLRLNWLGLAVANHLLGRHEEALRVLDAWERIAAKYQLGTEGSNISEASLAYEYRLRLLEEADMREEALKYAETCIQEGKILDRTFALHTAARIAERIGDHERAHRCYWQLLRRNPSNAEYLEGIVRNDTTGRDVVALYDAVPRELCDSAGEECFTPDEAPVLGCALGALRHLEGSCDEFRKRVKELMHHFLEIAQVPSFARILENFYKDDAKKRVIDEVFLELIGNVPAAVHNEATAIFAAEHCMRVSRDPERAIAFLEQFTDSPECRAAIARIWRSVGAYRRAYEAAERARSLDVRDRALNSLAAEYALLAGIPDRAMELILMFTHDGEAPPVQALYNLQVMWFELAYADAALAQGRIDRALKYYTAVLRHFTDFREDEYDFHAYCLRKSTIAAYVDLIRWEDRLHQHEYYQRAVRGAARCYLALHRNRADITARLERLRVHAGAITTSASTNETSTAKRASRRPRTPGWMETDPDGTMLISRAAPLEEAEKLTLPLILKATQPSELSEELLDIIFQVAVESARYALAARAVVAALRGSTTVETLSPMAIRLLVRLSRSIRGSSSAAKLAQAELDAVVKTLHGNNVEKVCHEFFERRGATDLASVTALATATGDKAYLERGVLRLCEAGVHPFLSDFEEAWAVAVTENVSEETRAAMRNWYPFADALSSNPPVDPCLFASRSEDISRP</sequence>
<dbReference type="OrthoDB" id="10263032at2759"/>
<keyword evidence="2 3" id="KW-0802">TPR repeat</keyword>
<dbReference type="RefSeq" id="XP_005539087.1">
    <property type="nucleotide sequence ID" value="XM_005539030.1"/>
</dbReference>
<evidence type="ECO:0000256" key="1">
    <source>
        <dbReference type="ARBA" id="ARBA00022737"/>
    </source>
</evidence>
<protein>
    <submittedName>
        <fullName evidence="5">Probable N-terminal acetyltransferase</fullName>
    </submittedName>
</protein>
<dbReference type="InterPro" id="IPR021183">
    <property type="entry name" value="NatA_aux_su"/>
</dbReference>
<keyword evidence="6" id="KW-1185">Reference proteome</keyword>
<name>M1UX94_CYAM1</name>
<dbReference type="KEGG" id="cme:CYME_CMT018C"/>
<dbReference type="PANTHER" id="PTHR22767">
    <property type="entry name" value="N-TERMINAL ACETYLTRANSFERASE-RELATED"/>
    <property type="match status" value="1"/>
</dbReference>
<proteinExistence type="predicted"/>
<dbReference type="eggNOG" id="KOG1156">
    <property type="taxonomic scope" value="Eukaryota"/>
</dbReference>
<evidence type="ECO:0000256" key="3">
    <source>
        <dbReference type="PROSITE-ProRule" id="PRU00339"/>
    </source>
</evidence>
<dbReference type="PROSITE" id="PS50005">
    <property type="entry name" value="TPR"/>
    <property type="match status" value="1"/>
</dbReference>
<dbReference type="STRING" id="280699.M1UX94"/>
<dbReference type="Gene3D" id="1.25.40.1010">
    <property type="match status" value="1"/>
</dbReference>
<dbReference type="SMART" id="SM00028">
    <property type="entry name" value="TPR"/>
    <property type="match status" value="5"/>
</dbReference>
<dbReference type="Gramene" id="CMT018CT">
    <property type="protein sequence ID" value="CMT018CT"/>
    <property type="gene ID" value="CMT018C"/>
</dbReference>
<keyword evidence="1" id="KW-0677">Repeat</keyword>
<dbReference type="HOGENOM" id="CLU_006686_1_0_1"/>
<evidence type="ECO:0000313" key="5">
    <source>
        <dbReference type="EMBL" id="BAM83051.1"/>
    </source>
</evidence>
<dbReference type="EMBL" id="AP006502">
    <property type="protein sequence ID" value="BAM83051.1"/>
    <property type="molecule type" value="Genomic_DNA"/>
</dbReference>
<dbReference type="InterPro" id="IPR013105">
    <property type="entry name" value="TPR_2"/>
</dbReference>
<evidence type="ECO:0000256" key="4">
    <source>
        <dbReference type="SAM" id="MobiDB-lite"/>
    </source>
</evidence>
<dbReference type="Pfam" id="PF07719">
    <property type="entry name" value="TPR_2"/>
    <property type="match status" value="1"/>
</dbReference>
<dbReference type="PROSITE" id="PS50293">
    <property type="entry name" value="TPR_REGION"/>
    <property type="match status" value="1"/>
</dbReference>
<dbReference type="Gene3D" id="1.25.40.1040">
    <property type="match status" value="1"/>
</dbReference>
<evidence type="ECO:0000256" key="2">
    <source>
        <dbReference type="ARBA" id="ARBA00022803"/>
    </source>
</evidence>
<dbReference type="PIRSF" id="PIRSF000422">
    <property type="entry name" value="N-terminal-AcTrfase-A_aux_su"/>
    <property type="match status" value="1"/>
</dbReference>
<dbReference type="InterPro" id="IPR011990">
    <property type="entry name" value="TPR-like_helical_dom_sf"/>
</dbReference>
<dbReference type="SUPFAM" id="SSF48452">
    <property type="entry name" value="TPR-like"/>
    <property type="match status" value="2"/>
</dbReference>
<feature type="region of interest" description="Disordered" evidence="4">
    <location>
        <begin position="608"/>
        <end position="633"/>
    </location>
</feature>
<dbReference type="InterPro" id="IPR019734">
    <property type="entry name" value="TPR_rpt"/>
</dbReference>